<feature type="compositionally biased region" description="Polar residues" evidence="1">
    <location>
        <begin position="993"/>
        <end position="1005"/>
    </location>
</feature>
<feature type="compositionally biased region" description="Polar residues" evidence="1">
    <location>
        <begin position="1089"/>
        <end position="1098"/>
    </location>
</feature>
<feature type="compositionally biased region" description="Basic and acidic residues" evidence="1">
    <location>
        <begin position="555"/>
        <end position="825"/>
    </location>
</feature>
<evidence type="ECO:0008006" key="4">
    <source>
        <dbReference type="Google" id="ProtNLM"/>
    </source>
</evidence>
<feature type="compositionally biased region" description="Polar residues" evidence="1">
    <location>
        <begin position="198"/>
        <end position="207"/>
    </location>
</feature>
<dbReference type="HOGENOM" id="CLU_264921_0_0_1"/>
<feature type="compositionally biased region" description="Polar residues" evidence="1">
    <location>
        <begin position="158"/>
        <end position="183"/>
    </location>
</feature>
<dbReference type="OrthoDB" id="412109at2759"/>
<evidence type="ECO:0000313" key="2">
    <source>
        <dbReference type="EMBL" id="CCL99396.1"/>
    </source>
</evidence>
<dbReference type="AlphaFoldDB" id="J4I8H0"/>
<keyword evidence="3" id="KW-1185">Reference proteome</keyword>
<proteinExistence type="predicted"/>
<evidence type="ECO:0000313" key="3">
    <source>
        <dbReference type="Proteomes" id="UP000006352"/>
    </source>
</evidence>
<gene>
    <name evidence="2" type="ORF">FIBRA_01414</name>
</gene>
<feature type="region of interest" description="Disordered" evidence="1">
    <location>
        <begin position="1"/>
        <end position="32"/>
    </location>
</feature>
<feature type="compositionally biased region" description="Polar residues" evidence="1">
    <location>
        <begin position="437"/>
        <end position="458"/>
    </location>
</feature>
<feature type="compositionally biased region" description="Basic and acidic residues" evidence="1">
    <location>
        <begin position="966"/>
        <end position="991"/>
    </location>
</feature>
<feature type="compositionally biased region" description="Basic and acidic residues" evidence="1">
    <location>
        <begin position="1105"/>
        <end position="1129"/>
    </location>
</feature>
<dbReference type="Proteomes" id="UP000006352">
    <property type="component" value="Unassembled WGS sequence"/>
</dbReference>
<feature type="compositionally biased region" description="Basic and acidic residues" evidence="1">
    <location>
        <begin position="833"/>
        <end position="953"/>
    </location>
</feature>
<reference evidence="2 3" key="1">
    <citation type="journal article" date="2012" name="Appl. Environ. Microbiol.">
        <title>Short-read sequencing for genomic analysis of the brown rot fungus Fibroporia radiculosa.</title>
        <authorList>
            <person name="Tang J.D."/>
            <person name="Perkins A.D."/>
            <person name="Sonstegard T.S."/>
            <person name="Schroeder S.G."/>
            <person name="Burgess S.C."/>
            <person name="Diehl S.V."/>
        </authorList>
    </citation>
    <scope>NUCLEOTIDE SEQUENCE [LARGE SCALE GENOMIC DNA]</scope>
    <source>
        <strain evidence="2 3">TFFH 294</strain>
    </source>
</reference>
<sequence length="1260" mass="144605">MATLTANTLLPSISEQDASGSSEPNIDPDSQWKYEIRRTIERELQPMVDKAREEKEEKLRGCLNDEEKERVVQDYGNTMASIRRIAQERYDFFMREREEQQASSASAESMEYSAIVREQQALLDQIRRERSVRPRYDSAITEMTIGQDGEDAAGLSGTDDSQMPVDQSQSAGLGQQPRNSRPVSGSKPFGGITAGFQKVSQVSSPSPTVAEPEERGVSRRPSAASLSKARGQEIWRPAGATDDRPATSRTFAHAAATPDIPVTPTRRDSVTSDAPRGPSRSGSVRYDARYIAEPDVEVNIGSWKEKGELEAVDQQWTTERTRDRQSQNSKIPPRLSGNDFNSRRSEDRPQMQNGTTSSGWPTQPPTPASAHLSRPGSLGGTDYFQLPTDHTGIPIRASSQMSGHRGSPEYVRQQQSGVSATRPIPHKRSLTAESEVRQPQVSPSWGSFQGPPTGQAISNVKVGMRTGSRRSFTSDDGGRQLQGSPRPRLWNGPESIPHSPRRDSTGSRSNLSRSSKQETYGRVGSDWRHLPAYDEQSVDSGESDWEDDGYGIQSLERREDEARRMTEEAQRKAAEIRKKEEEAKRREDSIRRREEEVRQREEELRGKEKDAEQREEDARRREEDARRREDDAKRKEESVRRREEDVGKREQVVRQKEEDLKRQSEEVTRREQGIRRAQEEMKRQAEEAKRQKEEMKRADQEANQRRRELQEQMGEVKQREEEVGRKEQEVLRRVEEVKRKEEDVRRREQRTSRDAEDTKRRAQEVSQKAEEIQARESEITQQAREAKRRDQEITRREEGNRSREDESKQREEELRQREERLDREQLQLQAKQDALRQSELKRREEESRLKVQREEEARLREEAKLKAQRDEELKLKAQRDEELRAQKDGEAKLRAQRDEEVKLKAQREERRRAEASRREEEERLKAQRRADTERLRAEEEDRRYSEELARQEAEQTAPQLAADGNFLREQEVLLRHAQERKRQDNFPHENGRSPATPQPSTSHSAPRNIPGRSASISSTASGDRSSTASSSVGSTSGFSFSSRSSASMSSQTSTATTAGTPKASAKSPAWKASNSSSGGSAWKAPPSSPMTTEYSPSPVQDEDEWQRRQEEYARQQQDLYRRMKEKERLAQSTKQMTKDDVIKLFEEHEGCWSRIPTMDVLSWYSFPWPVLKIPKGPEDFSLAAIDAYILSPHHPKDKTKSPKDRIKENIRKWHPDKFNVQYLSKVRDDERDRVKEGAEAVAGFLGDMLRRQSTTADLFA</sequence>
<accession>J4I8H0</accession>
<name>J4I8H0_9APHY</name>
<dbReference type="EMBL" id="HE796931">
    <property type="protein sequence ID" value="CCL99396.1"/>
    <property type="molecule type" value="Genomic_DNA"/>
</dbReference>
<organism evidence="2 3">
    <name type="scientific">Fibroporia radiculosa</name>
    <dbReference type="NCBI Taxonomy" id="599839"/>
    <lineage>
        <taxon>Eukaryota</taxon>
        <taxon>Fungi</taxon>
        <taxon>Dikarya</taxon>
        <taxon>Basidiomycota</taxon>
        <taxon>Agaricomycotina</taxon>
        <taxon>Agaricomycetes</taxon>
        <taxon>Polyporales</taxon>
        <taxon>Fibroporiaceae</taxon>
        <taxon>Fibroporia</taxon>
    </lineage>
</organism>
<feature type="compositionally biased region" description="Basic and acidic residues" evidence="1">
    <location>
        <begin position="127"/>
        <end position="136"/>
    </location>
</feature>
<feature type="compositionally biased region" description="Polar residues" evidence="1">
    <location>
        <begin position="1"/>
        <end position="24"/>
    </location>
</feature>
<feature type="compositionally biased region" description="Low complexity" evidence="1">
    <location>
        <begin position="1013"/>
        <end position="1077"/>
    </location>
</feature>
<evidence type="ECO:0000256" key="1">
    <source>
        <dbReference type="SAM" id="MobiDB-lite"/>
    </source>
</evidence>
<dbReference type="InParanoid" id="J4I8H0"/>
<feature type="region of interest" description="Disordered" evidence="1">
    <location>
        <begin position="127"/>
        <end position="1136"/>
    </location>
</feature>
<dbReference type="RefSeq" id="XP_012178679.1">
    <property type="nucleotide sequence ID" value="XM_012323289.1"/>
</dbReference>
<protein>
    <recommendedName>
        <fullName evidence="4">J domain-containing protein</fullName>
    </recommendedName>
</protein>
<feature type="compositionally biased region" description="Polar residues" evidence="1">
    <location>
        <begin position="350"/>
        <end position="361"/>
    </location>
</feature>
<dbReference type="STRING" id="599839.J4I8H0"/>
<dbReference type="GeneID" id="24094307"/>